<sequence>MLRTAASATRAAARGNLARQFQRRAVRFNSSASGNQGKKSSDMPWALAAAGVTGVGAVAIISSWKKGVKKDSHGKGHGNGNGEAPDPSVEATVPEAIARQQQALTHKVEEVKSDAQEKFEEAKKDVESRAESVQSQVDDKVKEVKDQAEDAQSKAQEYKQQAENKVSEFKDQAESKYSELKDQAESKYSELKSQAEGKASELKDKAGEKYNEAKEAVTPSSSSGSSDNGSAPDPSVEASVPQKAAEQESKKDN</sequence>
<dbReference type="Proteomes" id="UP000761534">
    <property type="component" value="Unassembled WGS sequence"/>
</dbReference>
<organism evidence="3 4">
    <name type="scientific">Trichomonascus ciferrii</name>
    <dbReference type="NCBI Taxonomy" id="44093"/>
    <lineage>
        <taxon>Eukaryota</taxon>
        <taxon>Fungi</taxon>
        <taxon>Dikarya</taxon>
        <taxon>Ascomycota</taxon>
        <taxon>Saccharomycotina</taxon>
        <taxon>Dipodascomycetes</taxon>
        <taxon>Dipodascales</taxon>
        <taxon>Trichomonascaceae</taxon>
        <taxon>Trichomonascus</taxon>
        <taxon>Trichomonascus ciferrii complex</taxon>
    </lineage>
</organism>
<evidence type="ECO:0000256" key="2">
    <source>
        <dbReference type="SAM" id="Phobius"/>
    </source>
</evidence>
<dbReference type="Gene3D" id="6.10.140.1430">
    <property type="match status" value="2"/>
</dbReference>
<feature type="compositionally biased region" description="Basic and acidic residues" evidence="1">
    <location>
        <begin position="106"/>
        <end position="130"/>
    </location>
</feature>
<evidence type="ECO:0000313" key="4">
    <source>
        <dbReference type="Proteomes" id="UP000761534"/>
    </source>
</evidence>
<keyword evidence="2" id="KW-0812">Transmembrane</keyword>
<dbReference type="EMBL" id="SWFS01000346">
    <property type="protein sequence ID" value="KAA8909224.1"/>
    <property type="molecule type" value="Genomic_DNA"/>
</dbReference>
<gene>
    <name evidence="3" type="ORF">TRICI_004595</name>
</gene>
<keyword evidence="4" id="KW-1185">Reference proteome</keyword>
<dbReference type="VEuPathDB" id="FungiDB:TRICI_004595"/>
<dbReference type="PROSITE" id="PS50096">
    <property type="entry name" value="IQ"/>
    <property type="match status" value="1"/>
</dbReference>
<accession>A0A642V0F0</accession>
<evidence type="ECO:0000313" key="3">
    <source>
        <dbReference type="EMBL" id="KAA8909224.1"/>
    </source>
</evidence>
<proteinExistence type="predicted"/>
<keyword evidence="2" id="KW-0472">Membrane</keyword>
<evidence type="ECO:0000256" key="1">
    <source>
        <dbReference type="SAM" id="MobiDB-lite"/>
    </source>
</evidence>
<protein>
    <submittedName>
        <fullName evidence="3">Uncharacterized protein</fullName>
    </submittedName>
</protein>
<dbReference type="OrthoDB" id="5853127at2759"/>
<feature type="compositionally biased region" description="Low complexity" evidence="1">
    <location>
        <begin position="219"/>
        <end position="235"/>
    </location>
</feature>
<comment type="caution">
    <text evidence="3">The sequence shown here is derived from an EMBL/GenBank/DDBJ whole genome shotgun (WGS) entry which is preliminary data.</text>
</comment>
<reference evidence="3" key="1">
    <citation type="journal article" date="2019" name="G3 (Bethesda)">
        <title>Genome Assemblies of Two Rare Opportunistic Yeast Pathogens: Diutina rugosa (syn. Candida rugosa) and Trichomonascus ciferrii (syn. Candida ciferrii).</title>
        <authorList>
            <person name="Mixao V."/>
            <person name="Saus E."/>
            <person name="Hansen A.P."/>
            <person name="Lass-Florl C."/>
            <person name="Gabaldon T."/>
        </authorList>
    </citation>
    <scope>NUCLEOTIDE SEQUENCE</scope>
    <source>
        <strain evidence="3">CBS 4856</strain>
    </source>
</reference>
<feature type="transmembrane region" description="Helical" evidence="2">
    <location>
        <begin position="45"/>
        <end position="64"/>
    </location>
</feature>
<dbReference type="SUPFAM" id="SSF58113">
    <property type="entry name" value="Apolipoprotein A-I"/>
    <property type="match status" value="1"/>
</dbReference>
<dbReference type="AlphaFoldDB" id="A0A642V0F0"/>
<name>A0A642V0F0_9ASCO</name>
<feature type="region of interest" description="Disordered" evidence="1">
    <location>
        <begin position="66"/>
        <end position="253"/>
    </location>
</feature>
<keyword evidence="2" id="KW-1133">Transmembrane helix</keyword>
<feature type="compositionally biased region" description="Basic and acidic residues" evidence="1">
    <location>
        <begin position="137"/>
        <end position="215"/>
    </location>
</feature>